<feature type="region of interest" description="Disordered" evidence="1">
    <location>
        <begin position="1169"/>
        <end position="1205"/>
    </location>
</feature>
<gene>
    <name evidence="2" type="ORF">SO694_000402104</name>
</gene>
<feature type="compositionally biased region" description="Low complexity" evidence="1">
    <location>
        <begin position="473"/>
        <end position="482"/>
    </location>
</feature>
<evidence type="ECO:0000256" key="1">
    <source>
        <dbReference type="SAM" id="MobiDB-lite"/>
    </source>
</evidence>
<dbReference type="Proteomes" id="UP001363151">
    <property type="component" value="Unassembled WGS sequence"/>
</dbReference>
<feature type="compositionally biased region" description="Low complexity" evidence="1">
    <location>
        <begin position="74"/>
        <end position="91"/>
    </location>
</feature>
<feature type="compositionally biased region" description="Basic and acidic residues" evidence="1">
    <location>
        <begin position="116"/>
        <end position="125"/>
    </location>
</feature>
<feature type="region of interest" description="Disordered" evidence="1">
    <location>
        <begin position="73"/>
        <end position="125"/>
    </location>
</feature>
<protein>
    <submittedName>
        <fullName evidence="2">Uncharacterized protein</fullName>
    </submittedName>
</protein>
<feature type="compositionally biased region" description="Basic residues" evidence="1">
    <location>
        <begin position="551"/>
        <end position="571"/>
    </location>
</feature>
<sequence>MGAATPPLEISMDTGAQKHPHKIEALLCWAEALWQELKVPAKDQKLFLGSLGLPERSLTAIMAARRVEVHVDGAGRPASRGPAAADRAQNAARRDDADAAAEERAGSGPVAVAGPRDARAARADAPRPLRRLAASRVQLLVRFRAATLRVLREVRRREEQVREIKACYRRLVTLGSAAPGRGGLSAPEDEDDSLVDDPSSAAALVFEELRGALAAVNVSTARVVGAVAAWRCYQWRPGAFLWKGACYLTKCTTDLRFLEGATSGRGALRAALGTVMQPWKRGAETNLVWFGSPPPGSRDARARRKRDEAAGRDVLQRWIRATLDLGGDGGDRAAAGDAAASAVWSFFSQPKAFAAAVDATGDADFGEARRSLLEEPALQLVVSREQVRLGRGLVDLPMLRWLPRLADAPVVLAACGVYHGAGLHKGPAALEAAERTLRVTASGTTADRLRGVVRSHRREEQLLEGPEPPPDAASPEKSPGSPAKKKKSALATAGAAVRAGITAKHMAAKATQKIDDQSHAVAARRLQRSFRLKKQGPGDAAETGVLAGIRASHHRSKDRAAKQRARRRHGALTRNVTGLLAQELPDDAQLVSNVLASKTTRQHQPLVDLSHSFKLADVPCHYEATPHGLMLRDALPPVPSVDGGGIGPTPSRARAPARARHWDGKKLSGVYAIKVAAPCAPVAEEAADGPVTPVPMSPPPRPEDEPRSAVAARTTLSTVRWNRADGYQIVDEASGKPTGEPPGAKLLWCLRVGQRLALMRGRMPHDVVWAMATVVSLDRITGYYHLYTDNGAGLKFDPSGQRRRRLGFALLDPSQVRRRQAFGGLPALPGSLTYDRHATGGSMRPIVLDEALADGDALVDFLGFAVDEENVVVRVDAGSRAEKLGVMHGWVVTRLGGSTAKGRANLGAAVKRLFYDDHVRHVDVDFEVLVHELCRPGVRYESGQRLSVLYRTRWHDAIVLRPQPQRTNDEAVLVSDATRTRLRVFLGDDNSAVETATMNLNKANHGYHFMDASDYVEQLKVWRAERNEWGDMFEAVRRRCAQRAHATLERSVSYHGLVAGIGAAPPAWARTGDGAAQSADRPAAPRDPVVETPRVYTWQDNGAADIAQRCRAPDGSLWRDVHDLRVLTQALLYRCPDRARGAVRPARLLLVEGPKEDQRLLLMQRRESRRKLAEEQGRRRSLSEASQEAPAPPSRDATPAAEDRKSRVNALFEAIPIATFGEQSKKLATDAAVRAAASKIGNAWIRKSMAHYADVRTAKGQLRVLLLSLSATQQYGHETTHLVPYLIKASTLNRIAAHVAAGHHHPTDGPSVIEHYLEAAYGRNQQPRYRMLMQALYGGRLLLLIDASRGAAPPGQQKKLAERRGKDGAPRTEDLTKNVIEDYLLERVILEVPRIVVTGDFSPKEEARLRERFVTIQVRQGLKQDHDDGIDAWLQAQNDRFSIPPNDAKK</sequence>
<feature type="compositionally biased region" description="Basic and acidic residues" evidence="1">
    <location>
        <begin position="1169"/>
        <end position="1182"/>
    </location>
</feature>
<feature type="compositionally biased region" description="Basic and acidic residues" evidence="1">
    <location>
        <begin position="1359"/>
        <end position="1373"/>
    </location>
</feature>
<feature type="region of interest" description="Disordered" evidence="1">
    <location>
        <begin position="686"/>
        <end position="707"/>
    </location>
</feature>
<accession>A0ABR1G640</accession>
<keyword evidence="3" id="KW-1185">Reference proteome</keyword>
<dbReference type="EMBL" id="JBBJCI010000087">
    <property type="protein sequence ID" value="KAK7248705.1"/>
    <property type="molecule type" value="Genomic_DNA"/>
</dbReference>
<evidence type="ECO:0000313" key="2">
    <source>
        <dbReference type="EMBL" id="KAK7248705.1"/>
    </source>
</evidence>
<organism evidence="2 3">
    <name type="scientific">Aureococcus anophagefferens</name>
    <name type="common">Harmful bloom alga</name>
    <dbReference type="NCBI Taxonomy" id="44056"/>
    <lineage>
        <taxon>Eukaryota</taxon>
        <taxon>Sar</taxon>
        <taxon>Stramenopiles</taxon>
        <taxon>Ochrophyta</taxon>
        <taxon>Pelagophyceae</taxon>
        <taxon>Pelagomonadales</taxon>
        <taxon>Pelagomonadaceae</taxon>
        <taxon>Aureococcus</taxon>
    </lineage>
</organism>
<comment type="caution">
    <text evidence="2">The sequence shown here is derived from an EMBL/GenBank/DDBJ whole genome shotgun (WGS) entry which is preliminary data.</text>
</comment>
<reference evidence="2 3" key="1">
    <citation type="submission" date="2024-03" db="EMBL/GenBank/DDBJ databases">
        <title>Aureococcus anophagefferens CCMP1851 and Kratosvirus quantuckense: Draft genome of a second virus-susceptible host strain in the model system.</title>
        <authorList>
            <person name="Chase E."/>
            <person name="Truchon A.R."/>
            <person name="Schepens W."/>
            <person name="Wilhelm S.W."/>
        </authorList>
    </citation>
    <scope>NUCLEOTIDE SEQUENCE [LARGE SCALE GENOMIC DNA]</scope>
    <source>
        <strain evidence="2 3">CCMP1851</strain>
    </source>
</reference>
<feature type="region of interest" description="Disordered" evidence="1">
    <location>
        <begin position="455"/>
        <end position="491"/>
    </location>
</feature>
<feature type="region of interest" description="Disordered" evidence="1">
    <location>
        <begin position="551"/>
        <end position="572"/>
    </location>
</feature>
<feature type="region of interest" description="Disordered" evidence="1">
    <location>
        <begin position="1351"/>
        <end position="1373"/>
    </location>
</feature>
<feature type="compositionally biased region" description="Basic and acidic residues" evidence="1">
    <location>
        <begin position="92"/>
        <end position="105"/>
    </location>
</feature>
<proteinExistence type="predicted"/>
<evidence type="ECO:0000313" key="3">
    <source>
        <dbReference type="Proteomes" id="UP001363151"/>
    </source>
</evidence>
<name>A0ABR1G640_AURAN</name>